<name>A0A0E0AJM3_9ORYZ</name>
<evidence type="ECO:0000313" key="2">
    <source>
        <dbReference type="EnsemblPlants" id="OGLUM07G13250.1"/>
    </source>
</evidence>
<accession>A0A0E0AJM3</accession>
<keyword evidence="3" id="KW-1185">Reference proteome</keyword>
<evidence type="ECO:0000313" key="3">
    <source>
        <dbReference type="Proteomes" id="UP000026961"/>
    </source>
</evidence>
<dbReference type="HOGENOM" id="CLU_1573089_0_0_1"/>
<dbReference type="Proteomes" id="UP000026961">
    <property type="component" value="Chromosome 7"/>
</dbReference>
<protein>
    <submittedName>
        <fullName evidence="2">Uncharacterized protein</fullName>
    </submittedName>
</protein>
<dbReference type="Gramene" id="OGLUM07G13250.1">
    <property type="protein sequence ID" value="OGLUM07G13250.1"/>
    <property type="gene ID" value="OGLUM07G13250"/>
</dbReference>
<dbReference type="STRING" id="40148.A0A0E0AJM3"/>
<evidence type="ECO:0000256" key="1">
    <source>
        <dbReference type="SAM" id="MobiDB-lite"/>
    </source>
</evidence>
<feature type="region of interest" description="Disordered" evidence="1">
    <location>
        <begin position="1"/>
        <end position="91"/>
    </location>
</feature>
<feature type="compositionally biased region" description="Gly residues" evidence="1">
    <location>
        <begin position="1"/>
        <end position="14"/>
    </location>
</feature>
<feature type="compositionally biased region" description="Low complexity" evidence="1">
    <location>
        <begin position="46"/>
        <end position="56"/>
    </location>
</feature>
<proteinExistence type="predicted"/>
<reference evidence="2" key="2">
    <citation type="submission" date="2018-05" db="EMBL/GenBank/DDBJ databases">
        <title>OgluRS3 (Oryza glumaepatula Reference Sequence Version 3).</title>
        <authorList>
            <person name="Zhang J."/>
            <person name="Kudrna D."/>
            <person name="Lee S."/>
            <person name="Talag J."/>
            <person name="Welchert J."/>
            <person name="Wing R.A."/>
        </authorList>
    </citation>
    <scope>NUCLEOTIDE SEQUENCE [LARGE SCALE GENOMIC DNA]</scope>
</reference>
<feature type="compositionally biased region" description="Gly residues" evidence="1">
    <location>
        <begin position="57"/>
        <end position="69"/>
    </location>
</feature>
<dbReference type="EnsemblPlants" id="OGLUM07G13250.1">
    <property type="protein sequence ID" value="OGLUM07G13250.1"/>
    <property type="gene ID" value="OGLUM07G13250"/>
</dbReference>
<reference evidence="2" key="1">
    <citation type="submission" date="2015-04" db="UniProtKB">
        <authorList>
            <consortium name="EnsemblPlants"/>
        </authorList>
    </citation>
    <scope>IDENTIFICATION</scope>
</reference>
<dbReference type="AlphaFoldDB" id="A0A0E0AJM3"/>
<sequence length="170" mass="18598">MTWAAEGGGRGQGLRRGLRSRPVTARKTAVTAAGDRAEGRGRGQRSRQPGTARGAAVEGGDGAEGGGTSPGAFSSQAQAMISAGSGLKRWEQEQQLKDEPEKTGVACPESRQLWWWTLQAIRSPNCLPVNEPSFHNWLCESRMKIGERHRRGFDTVVTLVVWTIWKERNN</sequence>
<organism evidence="2">
    <name type="scientific">Oryza glumipatula</name>
    <dbReference type="NCBI Taxonomy" id="40148"/>
    <lineage>
        <taxon>Eukaryota</taxon>
        <taxon>Viridiplantae</taxon>
        <taxon>Streptophyta</taxon>
        <taxon>Embryophyta</taxon>
        <taxon>Tracheophyta</taxon>
        <taxon>Spermatophyta</taxon>
        <taxon>Magnoliopsida</taxon>
        <taxon>Liliopsida</taxon>
        <taxon>Poales</taxon>
        <taxon>Poaceae</taxon>
        <taxon>BOP clade</taxon>
        <taxon>Oryzoideae</taxon>
        <taxon>Oryzeae</taxon>
        <taxon>Oryzinae</taxon>
        <taxon>Oryza</taxon>
    </lineage>
</organism>